<comment type="caution">
    <text evidence="1">The sequence shown here is derived from an EMBL/GenBank/DDBJ whole genome shotgun (WGS) entry which is preliminary data.</text>
</comment>
<organism evidence="1 2">
    <name type="scientific">Penicillium flavigenum</name>
    <dbReference type="NCBI Taxonomy" id="254877"/>
    <lineage>
        <taxon>Eukaryota</taxon>
        <taxon>Fungi</taxon>
        <taxon>Dikarya</taxon>
        <taxon>Ascomycota</taxon>
        <taxon>Pezizomycotina</taxon>
        <taxon>Eurotiomycetes</taxon>
        <taxon>Eurotiomycetidae</taxon>
        <taxon>Eurotiales</taxon>
        <taxon>Aspergillaceae</taxon>
        <taxon>Penicillium</taxon>
    </lineage>
</organism>
<dbReference type="EMBL" id="MLQL01000072">
    <property type="protein sequence ID" value="OQE11332.1"/>
    <property type="molecule type" value="Genomic_DNA"/>
</dbReference>
<name>A0A1V6SBC0_9EURO</name>
<dbReference type="Proteomes" id="UP000191342">
    <property type="component" value="Unassembled WGS sequence"/>
</dbReference>
<evidence type="ECO:0000313" key="2">
    <source>
        <dbReference type="Proteomes" id="UP000191342"/>
    </source>
</evidence>
<proteinExistence type="predicted"/>
<dbReference type="OrthoDB" id="4322193at2759"/>
<accession>A0A1V6SBC0</accession>
<dbReference type="AlphaFoldDB" id="A0A1V6SBC0"/>
<protein>
    <submittedName>
        <fullName evidence="1">Uncharacterized protein</fullName>
    </submittedName>
</protein>
<reference evidence="2" key="1">
    <citation type="journal article" date="2017" name="Nat. Microbiol.">
        <title>Global analysis of biosynthetic gene clusters reveals vast potential of secondary metabolite production in Penicillium species.</title>
        <authorList>
            <person name="Nielsen J.C."/>
            <person name="Grijseels S."/>
            <person name="Prigent S."/>
            <person name="Ji B."/>
            <person name="Dainat J."/>
            <person name="Nielsen K.F."/>
            <person name="Frisvad J.C."/>
            <person name="Workman M."/>
            <person name="Nielsen J."/>
        </authorList>
    </citation>
    <scope>NUCLEOTIDE SEQUENCE [LARGE SCALE GENOMIC DNA]</scope>
    <source>
        <strain evidence="2">IBT 14082</strain>
    </source>
</reference>
<gene>
    <name evidence="1" type="ORF">PENFLA_c072G03336</name>
</gene>
<sequence length="95" mass="11193">MLHEFVHLVTSWRWDEDGQRDMVVDITYGLEEVIWLAYGGYRDRNGNSVDSYMATMNAQTYAYFAVAYWYSLQGWNDKERVSFFAGRPAFAEWLG</sequence>
<keyword evidence="2" id="KW-1185">Reference proteome</keyword>
<evidence type="ECO:0000313" key="1">
    <source>
        <dbReference type="EMBL" id="OQE11332.1"/>
    </source>
</evidence>